<accession>A0ACC5R385</accession>
<evidence type="ECO:0000313" key="2">
    <source>
        <dbReference type="Proteomes" id="UP000616151"/>
    </source>
</evidence>
<organism evidence="1 2">
    <name type="scientific">Taklimakanibacter albus</name>
    <dbReference type="NCBI Taxonomy" id="2800327"/>
    <lineage>
        <taxon>Bacteria</taxon>
        <taxon>Pseudomonadati</taxon>
        <taxon>Pseudomonadota</taxon>
        <taxon>Alphaproteobacteria</taxon>
        <taxon>Hyphomicrobiales</taxon>
        <taxon>Aestuariivirgaceae</taxon>
        <taxon>Taklimakanibacter</taxon>
    </lineage>
</organism>
<comment type="caution">
    <text evidence="1">The sequence shown here is derived from an EMBL/GenBank/DDBJ whole genome shotgun (WGS) entry which is preliminary data.</text>
</comment>
<sequence>MNAITERKLTTILSADAVGYSRLMGQDESGTFATLKAYRELTAERIAAHRGQIVNTAGDSILADFPSVVRAVECAIDIQRAIAERNAALSPDKRMWFRVGLNLGDVMVDKGDLFGDGVNVAARLQAMAEPGGILISGTVFDHVKDKLAVGFDALGAKAVKNIPAQVSVYRVLLEGGVKPAPDEMPAAASRAGPDPREVRRHKFRVSTATAGTFIAFFFLLNLATGSPLWAIWPSLAILLLYALRSIALFRKRLD</sequence>
<dbReference type="EMBL" id="JAENHL010000007">
    <property type="protein sequence ID" value="MBK1867088.1"/>
    <property type="molecule type" value="Genomic_DNA"/>
</dbReference>
<gene>
    <name evidence="1" type="ORF">JHL16_12095</name>
</gene>
<protein>
    <submittedName>
        <fullName evidence="1">Adenylate/guanylate cyclase domain-containing protein</fullName>
    </submittedName>
</protein>
<name>A0ACC5R385_9HYPH</name>
<evidence type="ECO:0000313" key="1">
    <source>
        <dbReference type="EMBL" id="MBK1867088.1"/>
    </source>
</evidence>
<keyword evidence="2" id="KW-1185">Reference proteome</keyword>
<proteinExistence type="predicted"/>
<dbReference type="Proteomes" id="UP000616151">
    <property type="component" value="Unassembled WGS sequence"/>
</dbReference>
<reference evidence="1" key="1">
    <citation type="submission" date="2021-01" db="EMBL/GenBank/DDBJ databases">
        <authorList>
            <person name="Sun Q."/>
        </authorList>
    </citation>
    <scope>NUCLEOTIDE SEQUENCE</scope>
    <source>
        <strain evidence="1">YIM B02566</strain>
    </source>
</reference>